<accession>A0ABN9G3X0</accession>
<proteinExistence type="predicted"/>
<evidence type="ECO:0000313" key="1">
    <source>
        <dbReference type="EMBL" id="CAI9604078.1"/>
    </source>
</evidence>
<sequence length="106" mass="12716">MENYTQYAGQEKWDWAESIQDRRSGTGQSPYILCRVENYTRHTGQEKWDCAESIPDKRSGAVQSPYQTREVVLCRVHTYRIRTDMEIYTWHIRQEKWCCAKPIHTE</sequence>
<evidence type="ECO:0000313" key="2">
    <source>
        <dbReference type="Proteomes" id="UP001162483"/>
    </source>
</evidence>
<keyword evidence="2" id="KW-1185">Reference proteome</keyword>
<organism evidence="1 2">
    <name type="scientific">Staurois parvus</name>
    <dbReference type="NCBI Taxonomy" id="386267"/>
    <lineage>
        <taxon>Eukaryota</taxon>
        <taxon>Metazoa</taxon>
        <taxon>Chordata</taxon>
        <taxon>Craniata</taxon>
        <taxon>Vertebrata</taxon>
        <taxon>Euteleostomi</taxon>
        <taxon>Amphibia</taxon>
        <taxon>Batrachia</taxon>
        <taxon>Anura</taxon>
        <taxon>Neobatrachia</taxon>
        <taxon>Ranoidea</taxon>
        <taxon>Ranidae</taxon>
        <taxon>Staurois</taxon>
    </lineage>
</organism>
<comment type="caution">
    <text evidence="1">The sequence shown here is derived from an EMBL/GenBank/DDBJ whole genome shotgun (WGS) entry which is preliminary data.</text>
</comment>
<dbReference type="Proteomes" id="UP001162483">
    <property type="component" value="Unassembled WGS sequence"/>
</dbReference>
<protein>
    <submittedName>
        <fullName evidence="1">Uncharacterized protein</fullName>
    </submittedName>
</protein>
<dbReference type="EMBL" id="CATNWA010017922">
    <property type="protein sequence ID" value="CAI9604078.1"/>
    <property type="molecule type" value="Genomic_DNA"/>
</dbReference>
<name>A0ABN9G3X0_9NEOB</name>
<gene>
    <name evidence="1" type="ORF">SPARVUS_LOCUS13413908</name>
</gene>
<reference evidence="1" key="1">
    <citation type="submission" date="2023-05" db="EMBL/GenBank/DDBJ databases">
        <authorList>
            <person name="Stuckert A."/>
        </authorList>
    </citation>
    <scope>NUCLEOTIDE SEQUENCE</scope>
</reference>